<protein>
    <submittedName>
        <fullName evidence="3">CAP domain-containing protein</fullName>
    </submittedName>
</protein>
<dbReference type="Proteomes" id="UP000516230">
    <property type="component" value="Chromosome"/>
</dbReference>
<feature type="domain" description="SCP" evidence="2">
    <location>
        <begin position="22"/>
        <end position="136"/>
    </location>
</feature>
<accession>A0A7H0I4I8</accession>
<dbReference type="Gene3D" id="3.40.33.10">
    <property type="entry name" value="CAP"/>
    <property type="match status" value="1"/>
</dbReference>
<sequence length="140" mass="14929">MTPGAGAAGRSTADEYARRVVSLVNDHRRQAGCEPLRVDDRLTAAARAHAGDMASRGYYEHRSPEGRDGGDRITAAGYRWSRWAENIHKGPQGPQDAVTGWLGSATHEQIVTDCALTDTGVGVSLEPGGPWWVQDFAAGG</sequence>
<evidence type="ECO:0000313" key="3">
    <source>
        <dbReference type="EMBL" id="QNP67704.1"/>
    </source>
</evidence>
<organism evidence="3 4">
    <name type="scientific">Streptomyces genisteinicus</name>
    <dbReference type="NCBI Taxonomy" id="2768068"/>
    <lineage>
        <taxon>Bacteria</taxon>
        <taxon>Bacillati</taxon>
        <taxon>Actinomycetota</taxon>
        <taxon>Actinomycetes</taxon>
        <taxon>Kitasatosporales</taxon>
        <taxon>Streptomycetaceae</taxon>
        <taxon>Streptomyces</taxon>
    </lineage>
</organism>
<feature type="compositionally biased region" description="Basic and acidic residues" evidence="1">
    <location>
        <begin position="58"/>
        <end position="71"/>
    </location>
</feature>
<dbReference type="InterPro" id="IPR014044">
    <property type="entry name" value="CAP_dom"/>
</dbReference>
<gene>
    <name evidence="3" type="ORF">IAG43_31465</name>
</gene>
<dbReference type="AlphaFoldDB" id="A0A7H0I4I8"/>
<evidence type="ECO:0000259" key="2">
    <source>
        <dbReference type="Pfam" id="PF00188"/>
    </source>
</evidence>
<dbReference type="InterPro" id="IPR035940">
    <property type="entry name" value="CAP_sf"/>
</dbReference>
<dbReference type="Pfam" id="PF00188">
    <property type="entry name" value="CAP"/>
    <property type="match status" value="1"/>
</dbReference>
<dbReference type="PANTHER" id="PTHR31157">
    <property type="entry name" value="SCP DOMAIN-CONTAINING PROTEIN"/>
    <property type="match status" value="1"/>
</dbReference>
<dbReference type="CDD" id="cd05379">
    <property type="entry name" value="CAP_bacterial"/>
    <property type="match status" value="1"/>
</dbReference>
<keyword evidence="4" id="KW-1185">Reference proteome</keyword>
<dbReference type="PANTHER" id="PTHR31157:SF1">
    <property type="entry name" value="SCP DOMAIN-CONTAINING PROTEIN"/>
    <property type="match status" value="1"/>
</dbReference>
<reference evidence="3 4" key="1">
    <citation type="submission" date="2020-08" db="EMBL/GenBank/DDBJ databases">
        <title>A novel species.</title>
        <authorList>
            <person name="Gao J."/>
        </authorList>
    </citation>
    <scope>NUCLEOTIDE SEQUENCE [LARGE SCALE GENOMIC DNA]</scope>
    <source>
        <strain evidence="3 4">CRPJ-33</strain>
    </source>
</reference>
<proteinExistence type="predicted"/>
<evidence type="ECO:0000313" key="4">
    <source>
        <dbReference type="Proteomes" id="UP000516230"/>
    </source>
</evidence>
<dbReference type="KEGG" id="sgj:IAG43_31465"/>
<dbReference type="EMBL" id="CP060825">
    <property type="protein sequence ID" value="QNP67704.1"/>
    <property type="molecule type" value="Genomic_DNA"/>
</dbReference>
<feature type="region of interest" description="Disordered" evidence="1">
    <location>
        <begin position="53"/>
        <end position="73"/>
    </location>
</feature>
<evidence type="ECO:0000256" key="1">
    <source>
        <dbReference type="SAM" id="MobiDB-lite"/>
    </source>
</evidence>
<name>A0A7H0I4I8_9ACTN</name>
<dbReference type="SUPFAM" id="SSF55797">
    <property type="entry name" value="PR-1-like"/>
    <property type="match status" value="1"/>
</dbReference>